<feature type="compositionally biased region" description="Basic residues" evidence="1">
    <location>
        <begin position="1"/>
        <end position="10"/>
    </location>
</feature>
<organism evidence="2 3">
    <name type="scientific">Petrolisthes manimaculis</name>
    <dbReference type="NCBI Taxonomy" id="1843537"/>
    <lineage>
        <taxon>Eukaryota</taxon>
        <taxon>Metazoa</taxon>
        <taxon>Ecdysozoa</taxon>
        <taxon>Arthropoda</taxon>
        <taxon>Crustacea</taxon>
        <taxon>Multicrustacea</taxon>
        <taxon>Malacostraca</taxon>
        <taxon>Eumalacostraca</taxon>
        <taxon>Eucarida</taxon>
        <taxon>Decapoda</taxon>
        <taxon>Pleocyemata</taxon>
        <taxon>Anomura</taxon>
        <taxon>Galatheoidea</taxon>
        <taxon>Porcellanidae</taxon>
        <taxon>Petrolisthes</taxon>
    </lineage>
</organism>
<sequence>MAPRNAHKNLHQSPGTDQESREYIQYIDTDPEDIKRRVIKKPAKFIFSEEEEADVEDNDYPGTCYTSTVAVLPRPPHHGGHTSTTSVLPQPSQHGGHTSTTSVLPQPPQRGEGKAAPSNSSRCPKRSVFTTPERFDTSSRDCSPVPEQPKYIRMQNGKGKSLSALEELADLCTKVAHKTFKKKLTQYLSALGGHSFGNSVGRIFRQLGTNSVWSYYSLKGKKAFADIPLCSVVIKACLTSYTKAKMSEVEDEISEALI</sequence>
<keyword evidence="3" id="KW-1185">Reference proteome</keyword>
<accession>A0AAE1Q0Z1</accession>
<evidence type="ECO:0000313" key="2">
    <source>
        <dbReference type="EMBL" id="KAK4317953.1"/>
    </source>
</evidence>
<dbReference type="EMBL" id="JAWZYT010000878">
    <property type="protein sequence ID" value="KAK4317953.1"/>
    <property type="molecule type" value="Genomic_DNA"/>
</dbReference>
<reference evidence="2" key="1">
    <citation type="submission" date="2023-11" db="EMBL/GenBank/DDBJ databases">
        <title>Genome assemblies of two species of porcelain crab, Petrolisthes cinctipes and Petrolisthes manimaculis (Anomura: Porcellanidae).</title>
        <authorList>
            <person name="Angst P."/>
        </authorList>
    </citation>
    <scope>NUCLEOTIDE SEQUENCE</scope>
    <source>
        <strain evidence="2">PB745_02</strain>
        <tissue evidence="2">Gill</tissue>
    </source>
</reference>
<dbReference type="AlphaFoldDB" id="A0AAE1Q0Z1"/>
<proteinExistence type="predicted"/>
<protein>
    <recommendedName>
        <fullName evidence="4">DUF4806 domain-containing protein</fullName>
    </recommendedName>
</protein>
<name>A0AAE1Q0Z1_9EUCA</name>
<feature type="compositionally biased region" description="Polar residues" evidence="1">
    <location>
        <begin position="81"/>
        <end position="104"/>
    </location>
</feature>
<dbReference type="Proteomes" id="UP001292094">
    <property type="component" value="Unassembled WGS sequence"/>
</dbReference>
<feature type="region of interest" description="Disordered" evidence="1">
    <location>
        <begin position="67"/>
        <end position="149"/>
    </location>
</feature>
<evidence type="ECO:0000256" key="1">
    <source>
        <dbReference type="SAM" id="MobiDB-lite"/>
    </source>
</evidence>
<evidence type="ECO:0000313" key="3">
    <source>
        <dbReference type="Proteomes" id="UP001292094"/>
    </source>
</evidence>
<feature type="region of interest" description="Disordered" evidence="1">
    <location>
        <begin position="1"/>
        <end position="30"/>
    </location>
</feature>
<gene>
    <name evidence="2" type="ORF">Pmani_011009</name>
</gene>
<comment type="caution">
    <text evidence="2">The sequence shown here is derived from an EMBL/GenBank/DDBJ whole genome shotgun (WGS) entry which is preliminary data.</text>
</comment>
<evidence type="ECO:0008006" key="4">
    <source>
        <dbReference type="Google" id="ProtNLM"/>
    </source>
</evidence>